<dbReference type="HOGENOM" id="CLU_159325_2_4_0"/>
<accession>I3ZDW6</accession>
<reference evidence="1 2" key="1">
    <citation type="submission" date="2012-06" db="EMBL/GenBank/DDBJ databases">
        <title>Complete genome of Terriglobus roseus DSM 18391.</title>
        <authorList>
            <consortium name="US DOE Joint Genome Institute (JGI-PGF)"/>
            <person name="Lucas S."/>
            <person name="Copeland A."/>
            <person name="Lapidus A."/>
            <person name="Glavina del Rio T."/>
            <person name="Dalin E."/>
            <person name="Tice H."/>
            <person name="Bruce D."/>
            <person name="Goodwin L."/>
            <person name="Pitluck S."/>
            <person name="Peters L."/>
            <person name="Mikhailova N."/>
            <person name="Munk A.C.C."/>
            <person name="Kyrpides N."/>
            <person name="Mavromatis K."/>
            <person name="Ivanova N."/>
            <person name="Brettin T."/>
            <person name="Detter J.C."/>
            <person name="Han C."/>
            <person name="Larimer F."/>
            <person name="Land M."/>
            <person name="Hauser L."/>
            <person name="Markowitz V."/>
            <person name="Cheng J.-F."/>
            <person name="Hugenholtz P."/>
            <person name="Woyke T."/>
            <person name="Wu D."/>
            <person name="Brambilla E."/>
            <person name="Klenk H.-P."/>
            <person name="Eisen J.A."/>
        </authorList>
    </citation>
    <scope>NUCLEOTIDE SEQUENCE [LARGE SCALE GENOMIC DNA]</scope>
    <source>
        <strain evidence="2">DSM 18391 / NRRL B-41598 / KBS 63</strain>
    </source>
</reference>
<dbReference type="Proteomes" id="UP000006056">
    <property type="component" value="Chromosome"/>
</dbReference>
<dbReference type="EMBL" id="CP003379">
    <property type="protein sequence ID" value="AFL87434.1"/>
    <property type="molecule type" value="Genomic_DNA"/>
</dbReference>
<dbReference type="eggNOG" id="ENOG5033BC0">
    <property type="taxonomic scope" value="Bacteria"/>
</dbReference>
<proteinExistence type="predicted"/>
<keyword evidence="2" id="KW-1185">Reference proteome</keyword>
<evidence type="ECO:0000313" key="1">
    <source>
        <dbReference type="EMBL" id="AFL87434.1"/>
    </source>
</evidence>
<dbReference type="Pfam" id="PF05402">
    <property type="entry name" value="PqqD"/>
    <property type="match status" value="1"/>
</dbReference>
<dbReference type="Gene3D" id="1.10.10.1150">
    <property type="entry name" value="Coenzyme PQQ synthesis protein D (PqqD)"/>
    <property type="match status" value="1"/>
</dbReference>
<protein>
    <recommendedName>
        <fullName evidence="3">Coenzyme PQQ synthesis protein D (PqqD)</fullName>
    </recommendedName>
</protein>
<dbReference type="AlphaFoldDB" id="I3ZDW6"/>
<gene>
    <name evidence="1" type="ordered locus">Terro_1115</name>
</gene>
<dbReference type="OrthoDB" id="1495225at2"/>
<sequence length="87" mass="9921">MTYQRSVSVLQQDVEGKLILLHTTRWEYMEFNAQGAAIWELFNTPQSLESLVAKLRADFDVDEETCRLETGRLLDQLLSSGYIVPAA</sequence>
<organism evidence="1 2">
    <name type="scientific">Terriglobus roseus (strain DSM 18391 / NRRL B-41598 / KBS 63)</name>
    <dbReference type="NCBI Taxonomy" id="926566"/>
    <lineage>
        <taxon>Bacteria</taxon>
        <taxon>Pseudomonadati</taxon>
        <taxon>Acidobacteriota</taxon>
        <taxon>Terriglobia</taxon>
        <taxon>Terriglobales</taxon>
        <taxon>Acidobacteriaceae</taxon>
        <taxon>Terriglobus</taxon>
    </lineage>
</organism>
<dbReference type="KEGG" id="trs:Terro_1115"/>
<dbReference type="InterPro" id="IPR008792">
    <property type="entry name" value="PQQD"/>
</dbReference>
<dbReference type="InterPro" id="IPR041881">
    <property type="entry name" value="PqqD_sf"/>
</dbReference>
<evidence type="ECO:0008006" key="3">
    <source>
        <dbReference type="Google" id="ProtNLM"/>
    </source>
</evidence>
<evidence type="ECO:0000313" key="2">
    <source>
        <dbReference type="Proteomes" id="UP000006056"/>
    </source>
</evidence>
<name>I3ZDW6_TERRK</name>
<dbReference type="RefSeq" id="WP_014785003.1">
    <property type="nucleotide sequence ID" value="NC_018014.1"/>
</dbReference>
<dbReference type="STRING" id="926566.Terro_1115"/>